<evidence type="ECO:0000313" key="1">
    <source>
        <dbReference type="EMBL" id="PZM93119.1"/>
    </source>
</evidence>
<sequence>MTYEPFVGEANAMSKFKDQLGSGFDDEAGPPEFDMQDGLALALAYLEDPSNVPCPHCGPNTIEVVAFLDASSMERGAAVPTKPEGDYTVVLYCHSCGRAAALDLSRDDGTEDRNAA</sequence>
<dbReference type="AlphaFoldDB" id="A0A2W4KWX6"/>
<accession>A0A2W4KWX6</accession>
<name>A0A2W4KWX6_9PSEU</name>
<dbReference type="EMBL" id="QGUI01000668">
    <property type="protein sequence ID" value="PZM93119.1"/>
    <property type="molecule type" value="Genomic_DNA"/>
</dbReference>
<gene>
    <name evidence="1" type="ORF">DIU77_15450</name>
</gene>
<comment type="caution">
    <text evidence="1">The sequence shown here is derived from an EMBL/GenBank/DDBJ whole genome shotgun (WGS) entry which is preliminary data.</text>
</comment>
<proteinExistence type="predicted"/>
<protein>
    <submittedName>
        <fullName evidence="1">Uncharacterized protein</fullName>
    </submittedName>
</protein>
<reference evidence="1" key="1">
    <citation type="submission" date="2018-05" db="EMBL/GenBank/DDBJ databases">
        <authorList>
            <person name="Lanie J.A."/>
            <person name="Ng W.-L."/>
            <person name="Kazmierczak K.M."/>
            <person name="Andrzejewski T.M."/>
            <person name="Davidsen T.M."/>
            <person name="Wayne K.J."/>
            <person name="Tettelin H."/>
            <person name="Glass J.I."/>
            <person name="Rusch D."/>
            <person name="Podicherti R."/>
            <person name="Tsui H.-C.T."/>
            <person name="Winkler M.E."/>
        </authorList>
    </citation>
    <scope>NUCLEOTIDE SEQUENCE</scope>
    <source>
        <strain evidence="1">ZC4RG45</strain>
    </source>
</reference>
<organism evidence="1">
    <name type="scientific">Thermocrispum agreste</name>
    <dbReference type="NCBI Taxonomy" id="37925"/>
    <lineage>
        <taxon>Bacteria</taxon>
        <taxon>Bacillati</taxon>
        <taxon>Actinomycetota</taxon>
        <taxon>Actinomycetes</taxon>
        <taxon>Pseudonocardiales</taxon>
        <taxon>Pseudonocardiaceae</taxon>
        <taxon>Thermocrispum</taxon>
    </lineage>
</organism>